<keyword evidence="2" id="KW-1185">Reference proteome</keyword>
<dbReference type="AlphaFoldDB" id="A0ABD1HRG4"/>
<gene>
    <name evidence="1" type="ORF">AAHA92_09473</name>
</gene>
<proteinExistence type="predicted"/>
<reference evidence="1 2" key="1">
    <citation type="submission" date="2024-06" db="EMBL/GenBank/DDBJ databases">
        <title>A chromosome level genome sequence of Diviner's sage (Salvia divinorum).</title>
        <authorList>
            <person name="Ford S.A."/>
            <person name="Ro D.-K."/>
            <person name="Ness R.W."/>
            <person name="Phillips M.A."/>
        </authorList>
    </citation>
    <scope>NUCLEOTIDE SEQUENCE [LARGE SCALE GENOMIC DNA]</scope>
    <source>
        <strain evidence="1">SAF-2024a</strain>
        <tissue evidence="1">Leaf</tissue>
    </source>
</reference>
<dbReference type="Proteomes" id="UP001567538">
    <property type="component" value="Unassembled WGS sequence"/>
</dbReference>
<protein>
    <submittedName>
        <fullName evidence="1">Uncharacterized protein</fullName>
    </submittedName>
</protein>
<comment type="caution">
    <text evidence="1">The sequence shown here is derived from an EMBL/GenBank/DDBJ whole genome shotgun (WGS) entry which is preliminary data.</text>
</comment>
<sequence length="67" mass="7735">MKKDIEAFAQNLKDVKLEKAWPALAMAWIGIDVHAWHKHLAYQVAVYSLLMAFSTSYLRRQTSLEIS</sequence>
<organism evidence="1 2">
    <name type="scientific">Salvia divinorum</name>
    <name type="common">Maria pastora</name>
    <name type="synonym">Diviner's sage</name>
    <dbReference type="NCBI Taxonomy" id="28513"/>
    <lineage>
        <taxon>Eukaryota</taxon>
        <taxon>Viridiplantae</taxon>
        <taxon>Streptophyta</taxon>
        <taxon>Embryophyta</taxon>
        <taxon>Tracheophyta</taxon>
        <taxon>Spermatophyta</taxon>
        <taxon>Magnoliopsida</taxon>
        <taxon>eudicotyledons</taxon>
        <taxon>Gunneridae</taxon>
        <taxon>Pentapetalae</taxon>
        <taxon>asterids</taxon>
        <taxon>lamiids</taxon>
        <taxon>Lamiales</taxon>
        <taxon>Lamiaceae</taxon>
        <taxon>Nepetoideae</taxon>
        <taxon>Mentheae</taxon>
        <taxon>Salviinae</taxon>
        <taxon>Salvia</taxon>
        <taxon>Salvia subgen. Calosphace</taxon>
    </lineage>
</organism>
<name>A0ABD1HRG4_SALDI</name>
<evidence type="ECO:0000313" key="2">
    <source>
        <dbReference type="Proteomes" id="UP001567538"/>
    </source>
</evidence>
<accession>A0ABD1HRG4</accession>
<dbReference type="EMBL" id="JBEAFC010000004">
    <property type="protein sequence ID" value="KAL1559090.1"/>
    <property type="molecule type" value="Genomic_DNA"/>
</dbReference>
<evidence type="ECO:0000313" key="1">
    <source>
        <dbReference type="EMBL" id="KAL1559090.1"/>
    </source>
</evidence>